<dbReference type="PANTHER" id="PTHR30329:SF21">
    <property type="entry name" value="LIPOPROTEIN YIAD-RELATED"/>
    <property type="match status" value="1"/>
</dbReference>
<sequence>MSAKPLIRTILLFAVSVLAFGCSQTPAPMSRPYTTQDKLQAAQHWEIIAQDVSTDISHMIKMSDLENFQNKQIQILQTDNSPFSKALESFLVTDLTHLGLQTTRDATDDYQVYWSVQRVTHKKIAFLSQAEVVQNEVIVNLTIQSGDSIVYRLSNTYYVDDLNTENYHFSNDLYYADKEVETRTVYVTNTDTPLPMADKDDVGMIFFQFDKASIQDQYTDELDEYVALLRRNPQMELLIEGHTDIIGSEKYNLDLSLQRAMAVHDYFVRHNISSERLRTKGYGFNKPIAPNFTQNRKDNPEGRANNRRVELHPQPAHMASTS</sequence>
<evidence type="ECO:0000256" key="2">
    <source>
        <dbReference type="ARBA" id="ARBA00023136"/>
    </source>
</evidence>
<dbReference type="RefSeq" id="WP_015751595.1">
    <property type="nucleotide sequence ID" value="NC_013223.1"/>
</dbReference>
<dbReference type="EMBL" id="CP001734">
    <property type="protein sequence ID" value="ACV68444.1"/>
    <property type="molecule type" value="Genomic_DNA"/>
</dbReference>
<evidence type="ECO:0000259" key="7">
    <source>
        <dbReference type="PROSITE" id="PS51123"/>
    </source>
</evidence>
<dbReference type="GO" id="GO:0009279">
    <property type="term" value="C:cell outer membrane"/>
    <property type="evidence" value="ECO:0007669"/>
    <property type="project" value="UniProtKB-SubCell"/>
</dbReference>
<comment type="subcellular location">
    <subcellularLocation>
        <location evidence="1">Cell outer membrane</location>
    </subcellularLocation>
</comment>
<dbReference type="InterPro" id="IPR006664">
    <property type="entry name" value="OMP_bac"/>
</dbReference>
<dbReference type="STRING" id="485915.Dret_1156"/>
<keyword evidence="6" id="KW-0732">Signal</keyword>
<dbReference type="InterPro" id="IPR050330">
    <property type="entry name" value="Bact_OuterMem_StrucFunc"/>
</dbReference>
<accession>C8X1M2</accession>
<feature type="chain" id="PRO_5002994041" evidence="6">
    <location>
        <begin position="20"/>
        <end position="322"/>
    </location>
</feature>
<dbReference type="InterPro" id="IPR036737">
    <property type="entry name" value="OmpA-like_sf"/>
</dbReference>
<dbReference type="KEGG" id="drt:Dret_1156"/>
<protein>
    <submittedName>
        <fullName evidence="8">OmpA/MotB domain protein</fullName>
    </submittedName>
</protein>
<dbReference type="OrthoDB" id="9805566at2"/>
<dbReference type="Pfam" id="PF00691">
    <property type="entry name" value="OmpA"/>
    <property type="match status" value="1"/>
</dbReference>
<evidence type="ECO:0000256" key="3">
    <source>
        <dbReference type="ARBA" id="ARBA00023237"/>
    </source>
</evidence>
<proteinExistence type="predicted"/>
<reference evidence="8 9" key="2">
    <citation type="journal article" date="2010" name="Stand. Genomic Sci.">
        <title>Complete genome sequence of Desulfohalobium retbaense type strain (HR(100)).</title>
        <authorList>
            <person name="Spring S."/>
            <person name="Nolan M."/>
            <person name="Lapidus A."/>
            <person name="Glavina Del Rio T."/>
            <person name="Copeland A."/>
            <person name="Tice H."/>
            <person name="Cheng J.F."/>
            <person name="Lucas S."/>
            <person name="Land M."/>
            <person name="Chen F."/>
            <person name="Bruce D."/>
            <person name="Goodwin L."/>
            <person name="Pitluck S."/>
            <person name="Ivanova N."/>
            <person name="Mavromatis K."/>
            <person name="Mikhailova N."/>
            <person name="Pati A."/>
            <person name="Chen A."/>
            <person name="Palaniappan K."/>
            <person name="Hauser L."/>
            <person name="Chang Y.J."/>
            <person name="Jeffries C.D."/>
            <person name="Munk C."/>
            <person name="Kiss H."/>
            <person name="Chain P."/>
            <person name="Han C."/>
            <person name="Brettin T."/>
            <person name="Detter J.C."/>
            <person name="Schuler E."/>
            <person name="Goker M."/>
            <person name="Rohde M."/>
            <person name="Bristow J."/>
            <person name="Eisen J.A."/>
            <person name="Markowitz V."/>
            <person name="Hugenholtz P."/>
            <person name="Kyrpides N.C."/>
            <person name="Klenk H.P."/>
        </authorList>
    </citation>
    <scope>NUCLEOTIDE SEQUENCE [LARGE SCALE GENOMIC DNA]</scope>
    <source>
        <strain evidence="8 9">DSM 5692</strain>
    </source>
</reference>
<dbReference type="Proteomes" id="UP000001052">
    <property type="component" value="Chromosome"/>
</dbReference>
<feature type="signal peptide" evidence="6">
    <location>
        <begin position="1"/>
        <end position="19"/>
    </location>
</feature>
<dbReference type="HOGENOM" id="CLU_862574_0_0_7"/>
<dbReference type="PRINTS" id="PR01021">
    <property type="entry name" value="OMPADOMAIN"/>
</dbReference>
<keyword evidence="2 4" id="KW-0472">Membrane</keyword>
<dbReference type="CDD" id="cd07185">
    <property type="entry name" value="OmpA_C-like"/>
    <property type="match status" value="1"/>
</dbReference>
<dbReference type="PROSITE" id="PS51123">
    <property type="entry name" value="OMPA_2"/>
    <property type="match status" value="1"/>
</dbReference>
<dbReference type="PANTHER" id="PTHR30329">
    <property type="entry name" value="STATOR ELEMENT OF FLAGELLAR MOTOR COMPLEX"/>
    <property type="match status" value="1"/>
</dbReference>
<name>C8X1M2_DESRD</name>
<evidence type="ECO:0000313" key="8">
    <source>
        <dbReference type="EMBL" id="ACV68444.1"/>
    </source>
</evidence>
<keyword evidence="9" id="KW-1185">Reference proteome</keyword>
<keyword evidence="3" id="KW-0998">Cell outer membrane</keyword>
<dbReference type="SUPFAM" id="SSF103088">
    <property type="entry name" value="OmpA-like"/>
    <property type="match status" value="1"/>
</dbReference>
<dbReference type="eggNOG" id="COG2885">
    <property type="taxonomic scope" value="Bacteria"/>
</dbReference>
<dbReference type="PROSITE" id="PS51257">
    <property type="entry name" value="PROKAR_LIPOPROTEIN"/>
    <property type="match status" value="1"/>
</dbReference>
<evidence type="ECO:0000313" key="9">
    <source>
        <dbReference type="Proteomes" id="UP000001052"/>
    </source>
</evidence>
<evidence type="ECO:0000256" key="1">
    <source>
        <dbReference type="ARBA" id="ARBA00004442"/>
    </source>
</evidence>
<feature type="domain" description="OmpA-like" evidence="7">
    <location>
        <begin position="196"/>
        <end position="317"/>
    </location>
</feature>
<organism evidence="8 9">
    <name type="scientific">Desulfohalobium retbaense (strain ATCC 49708 / DSM 5692 / JCM 16813 / HR100)</name>
    <dbReference type="NCBI Taxonomy" id="485915"/>
    <lineage>
        <taxon>Bacteria</taxon>
        <taxon>Pseudomonadati</taxon>
        <taxon>Thermodesulfobacteriota</taxon>
        <taxon>Desulfovibrionia</taxon>
        <taxon>Desulfovibrionales</taxon>
        <taxon>Desulfohalobiaceae</taxon>
        <taxon>Desulfohalobium</taxon>
    </lineage>
</organism>
<feature type="region of interest" description="Disordered" evidence="5">
    <location>
        <begin position="285"/>
        <end position="322"/>
    </location>
</feature>
<gene>
    <name evidence="8" type="ordered locus">Dret_1156</name>
</gene>
<evidence type="ECO:0000256" key="6">
    <source>
        <dbReference type="SAM" id="SignalP"/>
    </source>
</evidence>
<dbReference type="InterPro" id="IPR006665">
    <property type="entry name" value="OmpA-like"/>
</dbReference>
<evidence type="ECO:0000256" key="4">
    <source>
        <dbReference type="PROSITE-ProRule" id="PRU00473"/>
    </source>
</evidence>
<reference evidence="9" key="1">
    <citation type="submission" date="2009-09" db="EMBL/GenBank/DDBJ databases">
        <title>The complete chromosome of Desulfohalobium retbaense DSM 5692.</title>
        <authorList>
            <consortium name="US DOE Joint Genome Institute (JGI-PGF)"/>
            <person name="Lucas S."/>
            <person name="Copeland A."/>
            <person name="Lapidus A."/>
            <person name="Glavina del Rio T."/>
            <person name="Dalin E."/>
            <person name="Tice H."/>
            <person name="Bruce D."/>
            <person name="Goodwin L."/>
            <person name="Pitluck S."/>
            <person name="Kyrpides N."/>
            <person name="Mavromatis K."/>
            <person name="Ivanova N."/>
            <person name="Mikhailova N."/>
            <person name="Munk A.C."/>
            <person name="Brettin T."/>
            <person name="Detter J.C."/>
            <person name="Han C."/>
            <person name="Tapia R."/>
            <person name="Larimer F."/>
            <person name="Land M."/>
            <person name="Hauser L."/>
            <person name="Markowitz V."/>
            <person name="Cheng J.-F."/>
            <person name="Hugenholtz P."/>
            <person name="Woyke T."/>
            <person name="Wu D."/>
            <person name="Spring S."/>
            <person name="Klenk H.-P."/>
            <person name="Eisen J.A."/>
        </authorList>
    </citation>
    <scope>NUCLEOTIDE SEQUENCE [LARGE SCALE GENOMIC DNA]</scope>
    <source>
        <strain evidence="9">DSM 5692</strain>
    </source>
</reference>
<dbReference type="AlphaFoldDB" id="C8X1M2"/>
<evidence type="ECO:0000256" key="5">
    <source>
        <dbReference type="SAM" id="MobiDB-lite"/>
    </source>
</evidence>
<dbReference type="Gene3D" id="3.30.1330.60">
    <property type="entry name" value="OmpA-like domain"/>
    <property type="match status" value="1"/>
</dbReference>